<dbReference type="EnsemblPlants" id="TraesCS7A02G513100.1">
    <property type="protein sequence ID" value="TraesCS7A02G513100.1"/>
    <property type="gene ID" value="TraesCS7A02G513100"/>
</dbReference>
<dbReference type="SMR" id="A0A3B6RN12"/>
<reference evidence="2" key="1">
    <citation type="submission" date="2018-08" db="EMBL/GenBank/DDBJ databases">
        <authorList>
            <person name="Rossello M."/>
        </authorList>
    </citation>
    <scope>NUCLEOTIDE SEQUENCE [LARGE SCALE GENOMIC DNA]</scope>
    <source>
        <strain evidence="2">cv. Chinese Spring</strain>
    </source>
</reference>
<dbReference type="InterPro" id="IPR027417">
    <property type="entry name" value="P-loop_NTPase"/>
</dbReference>
<evidence type="ECO:0000313" key="3">
    <source>
        <dbReference type="Proteomes" id="UP000019116"/>
    </source>
</evidence>
<dbReference type="Gene3D" id="1.10.8.430">
    <property type="entry name" value="Helical domain of apoptotic protease-activating factors"/>
    <property type="match status" value="1"/>
</dbReference>
<dbReference type="Gramene" id="TraesSYM7A03G03972920.1">
    <property type="protein sequence ID" value="TraesSYM7A03G03972920.1"/>
    <property type="gene ID" value="TraesSYM7A03G03972920"/>
</dbReference>
<dbReference type="GeneID" id="123149509"/>
<feature type="domain" description="NB-ARC" evidence="1">
    <location>
        <begin position="223"/>
        <end position="389"/>
    </location>
</feature>
<dbReference type="Gramene" id="TraesCAD_scaffold_024870_01G000100.1">
    <property type="protein sequence ID" value="TraesCAD_scaffold_024870_01G000100.1"/>
    <property type="gene ID" value="TraesCAD_scaffold_024870_01G000100"/>
</dbReference>
<evidence type="ECO:0000313" key="2">
    <source>
        <dbReference type="EnsemblPlants" id="TraesCS7A02G513100.1"/>
    </source>
</evidence>
<organism evidence="2">
    <name type="scientific">Triticum aestivum</name>
    <name type="common">Wheat</name>
    <dbReference type="NCBI Taxonomy" id="4565"/>
    <lineage>
        <taxon>Eukaryota</taxon>
        <taxon>Viridiplantae</taxon>
        <taxon>Streptophyta</taxon>
        <taxon>Embryophyta</taxon>
        <taxon>Tracheophyta</taxon>
        <taxon>Spermatophyta</taxon>
        <taxon>Magnoliopsida</taxon>
        <taxon>Liliopsida</taxon>
        <taxon>Poales</taxon>
        <taxon>Poaceae</taxon>
        <taxon>BOP clade</taxon>
        <taxon>Pooideae</taxon>
        <taxon>Triticodae</taxon>
        <taxon>Triticeae</taxon>
        <taxon>Triticinae</taxon>
        <taxon>Triticum</taxon>
    </lineage>
</organism>
<dbReference type="GO" id="GO:0043531">
    <property type="term" value="F:ADP binding"/>
    <property type="evidence" value="ECO:0007669"/>
    <property type="project" value="InterPro"/>
</dbReference>
<dbReference type="RefSeq" id="XP_044425109.1">
    <property type="nucleotide sequence ID" value="XM_044569174.1"/>
</dbReference>
<dbReference type="Gramene" id="TraesMAC7A03G04016220.1">
    <property type="protein sequence ID" value="TraesMAC7A03G04016220.1"/>
    <property type="gene ID" value="TraesMAC7A03G04016220"/>
</dbReference>
<dbReference type="STRING" id="4565.A0A3B6RN12"/>
<dbReference type="Gramene" id="TraesLDM7A03G04022050.1">
    <property type="protein sequence ID" value="TraesLDM7A03G04022050.1"/>
    <property type="gene ID" value="TraesLDM7A03G04022050"/>
</dbReference>
<evidence type="ECO:0000259" key="1">
    <source>
        <dbReference type="Pfam" id="PF00931"/>
    </source>
</evidence>
<dbReference type="AlphaFoldDB" id="A0A3B6RN12"/>
<name>A0A3B6RN12_WHEAT</name>
<dbReference type="PRINTS" id="PR00364">
    <property type="entry name" value="DISEASERSIST"/>
</dbReference>
<dbReference type="InterPro" id="IPR042197">
    <property type="entry name" value="Apaf_helical"/>
</dbReference>
<sequence>MADPVSFSAAVGWGITAVGWLASPIIPRLLNKGFALLDFNAAEKLKIIDMQVLHPQRVMEVVDGNTYRARLEPLLDKLRSALYEAEDILDDVEYQRLKKQIQDAKSEGSILPRKRDLLMKNLRSAMPRSLLKDKESGMSKVELKKSLEKIESAINDACEVLKQLNLPGGRDDDGRQAVATNSRRAVTTAAPPIGVIGRDNDRDKIIAMLHEKEDHCQANNVSDTCYSVIGIHGMAGSGKSTLAQYVYDHEKKRRQEKKEGHFNIVIWIHVSQKFDLDSIFREMFEGATGKACDKFNSPNVLKEKLEDELRGKQILLVLDDVWYNSRNSGDREELQKLISPLNVGKEGSRILVTSRTEAALVSLGAVKERCIPISDLDDEVFLEMFMHYALRDARVSDHDKRILELIGEDIAKKLKGSPLAARTVGSRLRETQTVEFWRSQKDWDLMNDMMGALWWSYQCLDE</sequence>
<dbReference type="PANTHER" id="PTHR36766">
    <property type="entry name" value="PLANT BROAD-SPECTRUM MILDEW RESISTANCE PROTEIN RPW8"/>
    <property type="match status" value="1"/>
</dbReference>
<dbReference type="OrthoDB" id="696178at2759"/>
<protein>
    <recommendedName>
        <fullName evidence="1">NB-ARC domain-containing protein</fullName>
    </recommendedName>
</protein>
<dbReference type="OMA" id="NIVIWIH"/>
<dbReference type="Gramene" id="TraesCS7A03G1246400.1">
    <property type="protein sequence ID" value="TraesCS7A03G1246400.1.CDS"/>
    <property type="gene ID" value="TraesCS7A03G1246400"/>
</dbReference>
<dbReference type="SUPFAM" id="SSF52540">
    <property type="entry name" value="P-loop containing nucleoside triphosphate hydrolases"/>
    <property type="match status" value="1"/>
</dbReference>
<dbReference type="Gramene" id="TraesNOR7A03G04061940.1">
    <property type="protein sequence ID" value="TraesNOR7A03G04061940.1"/>
    <property type="gene ID" value="TraesNOR7A03G04061940"/>
</dbReference>
<dbReference type="InterPro" id="IPR002182">
    <property type="entry name" value="NB-ARC"/>
</dbReference>
<keyword evidence="3" id="KW-1185">Reference proteome</keyword>
<accession>A0A3B6RN12</accession>
<dbReference type="Gramene" id="TraesCS7A02G513100.1">
    <property type="protein sequence ID" value="TraesCS7A02G513100.1"/>
    <property type="gene ID" value="TraesCS7A02G513100"/>
</dbReference>
<dbReference type="Gramene" id="TraesLAC7A03G03972540.1">
    <property type="protein sequence ID" value="TraesLAC7A03G03972540.1"/>
    <property type="gene ID" value="TraesLAC7A03G03972540"/>
</dbReference>
<dbReference type="Gramene" id="TraesROB_scaffold_012313_01G000300.1">
    <property type="protein sequence ID" value="TraesROB_scaffold_012313_01G000300.1"/>
    <property type="gene ID" value="TraesROB_scaffold_012313_01G000300"/>
</dbReference>
<proteinExistence type="predicted"/>
<reference evidence="2" key="2">
    <citation type="submission" date="2018-10" db="UniProtKB">
        <authorList>
            <consortium name="EnsemblPlants"/>
        </authorList>
    </citation>
    <scope>IDENTIFICATION</scope>
</reference>
<dbReference type="Proteomes" id="UP000019116">
    <property type="component" value="Chromosome 7A"/>
</dbReference>
<dbReference type="PANTHER" id="PTHR36766:SF64">
    <property type="entry name" value="OS12G0206100 PROTEIN"/>
    <property type="match status" value="1"/>
</dbReference>
<dbReference type="Gramene" id="TraesARI7A03G03994010.1">
    <property type="protein sequence ID" value="TraesARI7A03G03994010.1"/>
    <property type="gene ID" value="TraesARI7A03G03994010"/>
</dbReference>
<dbReference type="Gramene" id="TraesSTA7A03G04014200.1">
    <property type="protein sequence ID" value="TraesSTA7A03G04014200.1"/>
    <property type="gene ID" value="TraesSTA7A03G04014200"/>
</dbReference>
<dbReference type="Pfam" id="PF00931">
    <property type="entry name" value="NB-ARC"/>
    <property type="match status" value="1"/>
</dbReference>
<dbReference type="Gene3D" id="3.40.50.300">
    <property type="entry name" value="P-loop containing nucleotide triphosphate hydrolases"/>
    <property type="match status" value="1"/>
</dbReference>
<gene>
    <name evidence="2" type="primary">LOC123149509</name>
</gene>